<sequence length="546" mass="62153">MMSFLTSSVASRYPTINNQLRTSSNPRQQATINNGRVTIQPIQGRQNYMSTGSSRPFASGSGGTSGKNIDRELALEKEVKELNNIAFKRNQSAQTVHMLTKPQVFYNYATRQALGFQNPRYLKKAQQLKPNLYDGSVIGKSDVVVVPDSEDTLMHAEESRSKMSEKQNDSQMIEKKVITKPIDYAILNQLSIDFNTRFVPQTESSAEQAFWSQYSVQTDKPNLSDTTIVEVPKELPKVSMELFTSFDQCLIDELTKVQNIFKQIELAVEQHCAEKTKFQTKMENVLQENDRLLTQALSVEIVNIVVHDNVKFDCLNVDACVNCVTIESELKTDFIKKECCEMLLQQYHILKTHYISLKVNNQLNTEIFQRDTVSSPESAPTFAELFEINDLKAQVQEKETVILKLKEKLKSFSGDVKERKVKRDVEEIETLNLELDHKEKVLVITALKEQLNKLKGKAVLTEANRTAHTNYIRHTQEEAATLKEIVESERLLSPLNTSLAYACKYTRRIQELLMILQQTCPSVTDLGTKLVAVTPKNKTKQIRRTA</sequence>
<reference evidence="2" key="1">
    <citation type="journal article" date="2019" name="Sci. Rep.">
        <title>Draft genome of Tanacetum cinerariifolium, the natural source of mosquito coil.</title>
        <authorList>
            <person name="Yamashiro T."/>
            <person name="Shiraishi A."/>
            <person name="Satake H."/>
            <person name="Nakayama K."/>
        </authorList>
    </citation>
    <scope>NUCLEOTIDE SEQUENCE</scope>
</reference>
<dbReference type="AlphaFoldDB" id="A0A699JY53"/>
<feature type="region of interest" description="Disordered" evidence="1">
    <location>
        <begin position="47"/>
        <end position="68"/>
    </location>
</feature>
<protein>
    <submittedName>
        <fullName evidence="2">Uncharacterized protein</fullName>
    </submittedName>
</protein>
<evidence type="ECO:0000313" key="2">
    <source>
        <dbReference type="EMBL" id="GFA64029.1"/>
    </source>
</evidence>
<comment type="caution">
    <text evidence="2">The sequence shown here is derived from an EMBL/GenBank/DDBJ whole genome shotgun (WGS) entry which is preliminary data.</text>
</comment>
<accession>A0A699JY53</accession>
<name>A0A699JY53_TANCI</name>
<evidence type="ECO:0000256" key="1">
    <source>
        <dbReference type="SAM" id="MobiDB-lite"/>
    </source>
</evidence>
<organism evidence="2">
    <name type="scientific">Tanacetum cinerariifolium</name>
    <name type="common">Dalmatian daisy</name>
    <name type="synonym">Chrysanthemum cinerariifolium</name>
    <dbReference type="NCBI Taxonomy" id="118510"/>
    <lineage>
        <taxon>Eukaryota</taxon>
        <taxon>Viridiplantae</taxon>
        <taxon>Streptophyta</taxon>
        <taxon>Embryophyta</taxon>
        <taxon>Tracheophyta</taxon>
        <taxon>Spermatophyta</taxon>
        <taxon>Magnoliopsida</taxon>
        <taxon>eudicotyledons</taxon>
        <taxon>Gunneridae</taxon>
        <taxon>Pentapetalae</taxon>
        <taxon>asterids</taxon>
        <taxon>campanulids</taxon>
        <taxon>Asterales</taxon>
        <taxon>Asteraceae</taxon>
        <taxon>Asteroideae</taxon>
        <taxon>Anthemideae</taxon>
        <taxon>Anthemidinae</taxon>
        <taxon>Tanacetum</taxon>
    </lineage>
</organism>
<proteinExistence type="predicted"/>
<feature type="compositionally biased region" description="Polar residues" evidence="1">
    <location>
        <begin position="47"/>
        <end position="56"/>
    </location>
</feature>
<gene>
    <name evidence="2" type="ORF">Tci_636001</name>
</gene>
<dbReference type="EMBL" id="BKCJ010460163">
    <property type="protein sequence ID" value="GFA64029.1"/>
    <property type="molecule type" value="Genomic_DNA"/>
</dbReference>